<evidence type="ECO:0000313" key="2">
    <source>
        <dbReference type="Proteomes" id="UP001595847"/>
    </source>
</evidence>
<dbReference type="Proteomes" id="UP001595847">
    <property type="component" value="Unassembled WGS sequence"/>
</dbReference>
<protein>
    <recommendedName>
        <fullName evidence="3">WXG100 family type VII secretion target</fullName>
    </recommendedName>
</protein>
<name>A0ABV8FMB3_9ACTN</name>
<dbReference type="RefSeq" id="WP_378531329.1">
    <property type="nucleotide sequence ID" value="NZ_JBHSBH010000005.1"/>
</dbReference>
<gene>
    <name evidence="1" type="ORF">ACFOVU_07840</name>
</gene>
<dbReference type="Gene3D" id="1.10.287.1060">
    <property type="entry name" value="ESAT-6-like"/>
    <property type="match status" value="1"/>
</dbReference>
<dbReference type="InterPro" id="IPR036689">
    <property type="entry name" value="ESAT-6-like_sf"/>
</dbReference>
<accession>A0ABV8FMB3</accession>
<reference evidence="2" key="1">
    <citation type="journal article" date="2019" name="Int. J. Syst. Evol. Microbiol.">
        <title>The Global Catalogue of Microorganisms (GCM) 10K type strain sequencing project: providing services to taxonomists for standard genome sequencing and annotation.</title>
        <authorList>
            <consortium name="The Broad Institute Genomics Platform"/>
            <consortium name="The Broad Institute Genome Sequencing Center for Infectious Disease"/>
            <person name="Wu L."/>
            <person name="Ma J."/>
        </authorList>
    </citation>
    <scope>NUCLEOTIDE SEQUENCE [LARGE SCALE GENOMIC DNA]</scope>
    <source>
        <strain evidence="2">TBRC 1826</strain>
    </source>
</reference>
<proteinExistence type="predicted"/>
<dbReference type="SUPFAM" id="SSF140453">
    <property type="entry name" value="EsxAB dimer-like"/>
    <property type="match status" value="1"/>
</dbReference>
<comment type="caution">
    <text evidence="1">The sequence shown here is derived from an EMBL/GenBank/DDBJ whole genome shotgun (WGS) entry which is preliminary data.</text>
</comment>
<sequence length="107" mass="11924">MSLTTSTERGMTTGRLAMEEAYSECNAVYTKVDHLRDTLKSSWKGGAEQGYETALVKWLEELRLIVNGMNEMIGVFGGTTRGMLNLEDENLVTSNSWMNQLNPNQSA</sequence>
<evidence type="ECO:0008006" key="3">
    <source>
        <dbReference type="Google" id="ProtNLM"/>
    </source>
</evidence>
<dbReference type="EMBL" id="JBHSBH010000005">
    <property type="protein sequence ID" value="MFC3995821.1"/>
    <property type="molecule type" value="Genomic_DNA"/>
</dbReference>
<organism evidence="1 2">
    <name type="scientific">Nocardiopsis sediminis</name>
    <dbReference type="NCBI Taxonomy" id="1778267"/>
    <lineage>
        <taxon>Bacteria</taxon>
        <taxon>Bacillati</taxon>
        <taxon>Actinomycetota</taxon>
        <taxon>Actinomycetes</taxon>
        <taxon>Streptosporangiales</taxon>
        <taxon>Nocardiopsidaceae</taxon>
        <taxon>Nocardiopsis</taxon>
    </lineage>
</organism>
<keyword evidence="2" id="KW-1185">Reference proteome</keyword>
<evidence type="ECO:0000313" key="1">
    <source>
        <dbReference type="EMBL" id="MFC3995821.1"/>
    </source>
</evidence>